<feature type="transmembrane region" description="Helical" evidence="7">
    <location>
        <begin position="347"/>
        <end position="366"/>
    </location>
</feature>
<dbReference type="GO" id="GO:0005886">
    <property type="term" value="C:plasma membrane"/>
    <property type="evidence" value="ECO:0007669"/>
    <property type="project" value="TreeGrafter"/>
</dbReference>
<evidence type="ECO:0000256" key="2">
    <source>
        <dbReference type="ARBA" id="ARBA00007520"/>
    </source>
</evidence>
<feature type="transmembrane region" description="Helical" evidence="7">
    <location>
        <begin position="435"/>
        <end position="459"/>
    </location>
</feature>
<reference evidence="9" key="1">
    <citation type="submission" date="2019-04" db="EMBL/GenBank/DDBJ databases">
        <title>Friends and foes A comparative genomics studyof 23 Aspergillus species from section Flavi.</title>
        <authorList>
            <consortium name="DOE Joint Genome Institute"/>
            <person name="Kjaerbolling I."/>
            <person name="Vesth T."/>
            <person name="Frisvad J.C."/>
            <person name="Nybo J.L."/>
            <person name="Theobald S."/>
            <person name="Kildgaard S."/>
            <person name="Isbrandt T."/>
            <person name="Kuo A."/>
            <person name="Sato A."/>
            <person name="Lyhne E.K."/>
            <person name="Kogle M.E."/>
            <person name="Wiebenga A."/>
            <person name="Kun R.S."/>
            <person name="Lubbers R.J."/>
            <person name="Makela M.R."/>
            <person name="Barry K."/>
            <person name="Chovatia M."/>
            <person name="Clum A."/>
            <person name="Daum C."/>
            <person name="Haridas S."/>
            <person name="He G."/>
            <person name="LaButti K."/>
            <person name="Lipzen A."/>
            <person name="Mondo S."/>
            <person name="Riley R."/>
            <person name="Salamov A."/>
            <person name="Simmons B.A."/>
            <person name="Magnuson J.K."/>
            <person name="Henrissat B."/>
            <person name="Mortensen U.H."/>
            <person name="Larsen T.O."/>
            <person name="Devries R.P."/>
            <person name="Grigoriev I.V."/>
            <person name="Machida M."/>
            <person name="Baker S.E."/>
            <person name="Andersen M.R."/>
        </authorList>
    </citation>
    <scope>NUCLEOTIDE SEQUENCE [LARGE SCALE GENOMIC DNA]</scope>
    <source>
        <strain evidence="9">IBT 14317</strain>
    </source>
</reference>
<keyword evidence="3" id="KW-0813">Transport</keyword>
<protein>
    <submittedName>
        <fullName evidence="9">MFS general substrate transporter</fullName>
    </submittedName>
</protein>
<keyword evidence="4 7" id="KW-0812">Transmembrane</keyword>
<dbReference type="AlphaFoldDB" id="A0A5N7CF97"/>
<evidence type="ECO:0000259" key="8">
    <source>
        <dbReference type="PROSITE" id="PS50850"/>
    </source>
</evidence>
<dbReference type="PANTHER" id="PTHR23501">
    <property type="entry name" value="MAJOR FACILITATOR SUPERFAMILY"/>
    <property type="match status" value="1"/>
</dbReference>
<evidence type="ECO:0000256" key="1">
    <source>
        <dbReference type="ARBA" id="ARBA00004141"/>
    </source>
</evidence>
<gene>
    <name evidence="9" type="ORF">BDV23DRAFT_150629</name>
</gene>
<dbReference type="SUPFAM" id="SSF103473">
    <property type="entry name" value="MFS general substrate transporter"/>
    <property type="match status" value="1"/>
</dbReference>
<feature type="transmembrane region" description="Helical" evidence="7">
    <location>
        <begin position="266"/>
        <end position="286"/>
    </location>
</feature>
<evidence type="ECO:0000313" key="9">
    <source>
        <dbReference type="EMBL" id="KAE8392856.1"/>
    </source>
</evidence>
<feature type="transmembrane region" description="Helical" evidence="7">
    <location>
        <begin position="107"/>
        <end position="127"/>
    </location>
</feature>
<evidence type="ECO:0000256" key="6">
    <source>
        <dbReference type="ARBA" id="ARBA00023136"/>
    </source>
</evidence>
<dbReference type="OrthoDB" id="10021397at2759"/>
<dbReference type="InterPro" id="IPR020846">
    <property type="entry name" value="MFS_dom"/>
</dbReference>
<feature type="transmembrane region" description="Helical" evidence="7">
    <location>
        <begin position="373"/>
        <end position="390"/>
    </location>
</feature>
<feature type="domain" description="Major facilitator superfamily (MFS) profile" evidence="8">
    <location>
        <begin position="43"/>
        <end position="539"/>
    </location>
</feature>
<comment type="similarity">
    <text evidence="2">Belongs to the major facilitator superfamily. TCR/Tet family.</text>
</comment>
<dbReference type="PROSITE" id="PS50850">
    <property type="entry name" value="MFS"/>
    <property type="match status" value="1"/>
</dbReference>
<keyword evidence="6 7" id="KW-0472">Membrane</keyword>
<evidence type="ECO:0000256" key="5">
    <source>
        <dbReference type="ARBA" id="ARBA00022989"/>
    </source>
</evidence>
<feature type="transmembrane region" description="Helical" evidence="7">
    <location>
        <begin position="40"/>
        <end position="56"/>
    </location>
</feature>
<proteinExistence type="inferred from homology"/>
<dbReference type="PANTHER" id="PTHR23501:SF12">
    <property type="entry name" value="MAJOR FACILITATOR SUPERFAMILY (MFS) PROFILE DOMAIN-CONTAINING PROTEIN-RELATED"/>
    <property type="match status" value="1"/>
</dbReference>
<feature type="transmembrane region" description="Helical" evidence="7">
    <location>
        <begin position="80"/>
        <end position="100"/>
    </location>
</feature>
<feature type="transmembrane region" description="Helical" evidence="7">
    <location>
        <begin position="235"/>
        <end position="254"/>
    </location>
</feature>
<evidence type="ECO:0000256" key="3">
    <source>
        <dbReference type="ARBA" id="ARBA00022448"/>
    </source>
</evidence>
<dbReference type="Gene3D" id="1.20.1250.20">
    <property type="entry name" value="MFS general substrate transporter like domains"/>
    <property type="match status" value="2"/>
</dbReference>
<keyword evidence="5 7" id="KW-1133">Transmembrane helix</keyword>
<organism evidence="9">
    <name type="scientific">Petromyces alliaceus</name>
    <name type="common">Aspergillus alliaceus</name>
    <dbReference type="NCBI Taxonomy" id="209559"/>
    <lineage>
        <taxon>Eukaryota</taxon>
        <taxon>Fungi</taxon>
        <taxon>Dikarya</taxon>
        <taxon>Ascomycota</taxon>
        <taxon>Pezizomycotina</taxon>
        <taxon>Eurotiomycetes</taxon>
        <taxon>Eurotiomycetidae</taxon>
        <taxon>Eurotiales</taxon>
        <taxon>Aspergillaceae</taxon>
        <taxon>Aspergillus</taxon>
        <taxon>Aspergillus subgen. Circumdati</taxon>
    </lineage>
</organism>
<dbReference type="Proteomes" id="UP000326877">
    <property type="component" value="Unassembled WGS sequence"/>
</dbReference>
<dbReference type="EMBL" id="ML735234">
    <property type="protein sequence ID" value="KAE8392856.1"/>
    <property type="molecule type" value="Genomic_DNA"/>
</dbReference>
<comment type="subcellular location">
    <subcellularLocation>
        <location evidence="1">Membrane</location>
        <topology evidence="1">Multi-pass membrane protein</topology>
    </subcellularLocation>
</comment>
<evidence type="ECO:0000256" key="4">
    <source>
        <dbReference type="ARBA" id="ARBA00022692"/>
    </source>
</evidence>
<accession>A0A5N7CF97</accession>
<evidence type="ECO:0000256" key="7">
    <source>
        <dbReference type="SAM" id="Phobius"/>
    </source>
</evidence>
<feature type="transmembrane region" description="Helical" evidence="7">
    <location>
        <begin position="516"/>
        <end position="543"/>
    </location>
</feature>
<dbReference type="GO" id="GO:0022857">
    <property type="term" value="F:transmembrane transporter activity"/>
    <property type="evidence" value="ECO:0007669"/>
    <property type="project" value="InterPro"/>
</dbReference>
<sequence length="545" mass="58994">MSSSSSEVPMAHDLEKADGAKSPWAQVDLEPKRKLTGVKWFFFNISTLTAIFLYALDNTVVANIQPSIVGQFDAVDKLPWLSVGFMIGGLSMVMPLGKLYALYDAKILFIFFAINFMAASALCGGAPNMPAEIIGRVWAGAGGNGMYYGLLNLVSTNTLERERPTYLSLTGMIWGVGTVLGPVVGGAFELYTWRWAFYINLLFGAIIVPAYLFLIPSNNPAPSLTLREKIITFDWLGAILSTGGFVTLIVATNFGGDLYAWNSGTIIALYVVSGVLWILLMLQQTFTILTTVEHRMFPVHLLRNREAILLCLLASCGGSIAYITVYYIPLYYQFTRGDSAIKTAERILPLIFLLIFGMLSNGYLMSKFGWYKPWYVCGAAISLVGAVLMSRLKLESSNSEIYGYQVLIGLGAGSFAHASFAVIQTAVNPKDTVYGVTLIMLGQLCGLTIGLSVTGALFINLAKSNLQAVFPTVDKSTLASVVSGTSGGFLETQSDTKKSQALAAIVSALQDVFTDVYVVAALACILSVFLKVFTLALQCFLLFSG</sequence>
<feature type="transmembrane region" description="Helical" evidence="7">
    <location>
        <begin position="402"/>
        <end position="423"/>
    </location>
</feature>
<feature type="transmembrane region" description="Helical" evidence="7">
    <location>
        <begin position="195"/>
        <end position="214"/>
    </location>
</feature>
<dbReference type="Pfam" id="PF07690">
    <property type="entry name" value="MFS_1"/>
    <property type="match status" value="1"/>
</dbReference>
<feature type="transmembrane region" description="Helical" evidence="7">
    <location>
        <begin position="307"/>
        <end position="327"/>
    </location>
</feature>
<dbReference type="InterPro" id="IPR011701">
    <property type="entry name" value="MFS"/>
</dbReference>
<feature type="transmembrane region" description="Helical" evidence="7">
    <location>
        <begin position="166"/>
        <end position="183"/>
    </location>
</feature>
<dbReference type="InterPro" id="IPR036259">
    <property type="entry name" value="MFS_trans_sf"/>
</dbReference>
<name>A0A5N7CF97_PETAA</name>